<dbReference type="EMBL" id="PVZG01000002">
    <property type="protein sequence ID" value="PRY32204.1"/>
    <property type="molecule type" value="Genomic_DNA"/>
</dbReference>
<dbReference type="AlphaFoldDB" id="A0A2T0SFL7"/>
<dbReference type="PROSITE" id="PS50110">
    <property type="entry name" value="RESPONSE_REGULATORY"/>
    <property type="match status" value="1"/>
</dbReference>
<keyword evidence="5" id="KW-1185">Reference proteome</keyword>
<dbReference type="SUPFAM" id="SSF52172">
    <property type="entry name" value="CheY-like"/>
    <property type="match status" value="1"/>
</dbReference>
<evidence type="ECO:0000313" key="4">
    <source>
        <dbReference type="EMBL" id="PRY32204.1"/>
    </source>
</evidence>
<dbReference type="Gene3D" id="3.40.50.2300">
    <property type="match status" value="1"/>
</dbReference>
<evidence type="ECO:0000256" key="1">
    <source>
        <dbReference type="PROSITE-ProRule" id="PRU00169"/>
    </source>
</evidence>
<gene>
    <name evidence="4" type="ORF">CLV70_102415</name>
</gene>
<dbReference type="InterPro" id="IPR013976">
    <property type="entry name" value="HDOD"/>
</dbReference>
<feature type="domain" description="Response regulatory" evidence="2">
    <location>
        <begin position="6"/>
        <end position="121"/>
    </location>
</feature>
<dbReference type="InterPro" id="IPR011006">
    <property type="entry name" value="CheY-like_superfamily"/>
</dbReference>
<proteinExistence type="predicted"/>
<evidence type="ECO:0000259" key="3">
    <source>
        <dbReference type="PROSITE" id="PS51833"/>
    </source>
</evidence>
<dbReference type="PANTHER" id="PTHR33525">
    <property type="match status" value="1"/>
</dbReference>
<dbReference type="SUPFAM" id="SSF109604">
    <property type="entry name" value="HD-domain/PDEase-like"/>
    <property type="match status" value="1"/>
</dbReference>
<dbReference type="Gene3D" id="1.10.3210.10">
    <property type="entry name" value="Hypothetical protein af1432"/>
    <property type="match status" value="1"/>
</dbReference>
<protein>
    <submittedName>
        <fullName evidence="4">HD-like signal output (HDOD) protein</fullName>
    </submittedName>
</protein>
<name>A0A2T0SFL7_9ACTN</name>
<dbReference type="Pfam" id="PF08668">
    <property type="entry name" value="HDOD"/>
    <property type="match status" value="1"/>
</dbReference>
<dbReference type="SMART" id="SM00448">
    <property type="entry name" value="REC"/>
    <property type="match status" value="1"/>
</dbReference>
<comment type="caution">
    <text evidence="4">The sequence shown here is derived from an EMBL/GenBank/DDBJ whole genome shotgun (WGS) entry which is preliminary data.</text>
</comment>
<feature type="modified residue" description="4-aspartylphosphate" evidence="1">
    <location>
        <position position="57"/>
    </location>
</feature>
<dbReference type="InterPro" id="IPR001789">
    <property type="entry name" value="Sig_transdc_resp-reg_receiver"/>
</dbReference>
<organism evidence="4 5">
    <name type="scientific">Pseudosporangium ferrugineum</name>
    <dbReference type="NCBI Taxonomy" id="439699"/>
    <lineage>
        <taxon>Bacteria</taxon>
        <taxon>Bacillati</taxon>
        <taxon>Actinomycetota</taxon>
        <taxon>Actinomycetes</taxon>
        <taxon>Micromonosporales</taxon>
        <taxon>Micromonosporaceae</taxon>
        <taxon>Pseudosporangium</taxon>
    </lineage>
</organism>
<accession>A0A2T0SFL7</accession>
<dbReference type="OrthoDB" id="9803649at2"/>
<evidence type="ECO:0000259" key="2">
    <source>
        <dbReference type="PROSITE" id="PS50110"/>
    </source>
</evidence>
<dbReference type="InterPro" id="IPR052340">
    <property type="entry name" value="RNase_Y/CdgJ"/>
</dbReference>
<feature type="domain" description="HDOD" evidence="3">
    <location>
        <begin position="142"/>
        <end position="337"/>
    </location>
</feature>
<dbReference type="PROSITE" id="PS51833">
    <property type="entry name" value="HDOD"/>
    <property type="match status" value="1"/>
</dbReference>
<dbReference type="PANTHER" id="PTHR33525:SF4">
    <property type="entry name" value="CYCLIC DI-GMP PHOSPHODIESTERASE CDGJ"/>
    <property type="match status" value="1"/>
</dbReference>
<evidence type="ECO:0000313" key="5">
    <source>
        <dbReference type="Proteomes" id="UP000239209"/>
    </source>
</evidence>
<reference evidence="4 5" key="1">
    <citation type="submission" date="2018-03" db="EMBL/GenBank/DDBJ databases">
        <title>Genomic Encyclopedia of Archaeal and Bacterial Type Strains, Phase II (KMG-II): from individual species to whole genera.</title>
        <authorList>
            <person name="Goeker M."/>
        </authorList>
    </citation>
    <scope>NUCLEOTIDE SEQUENCE [LARGE SCALE GENOMIC DNA]</scope>
    <source>
        <strain evidence="4 5">DSM 45348</strain>
    </source>
</reference>
<keyword evidence="1" id="KW-0597">Phosphoprotein</keyword>
<sequence length="397" mass="43097">MTRRPHVVFVDDEPRILSGLRRMLRTHRDQWDMSFVEGGQAALETLHSRHCDVIVTDYRMPGMDGAELLERVRTEFPAMARVILSGQTNEDNLLKIMVLAHEFINKPSSPDQIIAAVERLISFSPTASDEAVRRDVAVIESLPSPPHTLIELTAALGAEDASAQSVGQILERDPAVAAKVLHLVNSSAYTMGRKVNGVVQATALLGVATVRGLVLMHDLVRTFDPGGVLPAAWIETLTVHAVGTSRLAGRLAAGREWEGHAFTAGLLHEVGQLVLASSRPAEFAGVLAAWRDTPGTPLCELESGAFGVDHREIGSRLLRLWSLPEPVIEAASAHQGPPAPTDVTDPTSAVALAHHLVEAEHETVCGPYAEPEPFDEEALAPPVREAISRWRRERSPR</sequence>
<dbReference type="RefSeq" id="WP_106125390.1">
    <property type="nucleotide sequence ID" value="NZ_PVZG01000002.1"/>
</dbReference>
<dbReference type="GO" id="GO:0000160">
    <property type="term" value="P:phosphorelay signal transduction system"/>
    <property type="evidence" value="ECO:0007669"/>
    <property type="project" value="InterPro"/>
</dbReference>
<dbReference type="Pfam" id="PF00072">
    <property type="entry name" value="Response_reg"/>
    <property type="match status" value="1"/>
</dbReference>
<dbReference type="Proteomes" id="UP000239209">
    <property type="component" value="Unassembled WGS sequence"/>
</dbReference>